<reference evidence="3" key="2">
    <citation type="submission" date="2013-12" db="EMBL/GenBank/DDBJ databases">
        <authorList>
            <person name="Yu Y."/>
            <person name="Lee S."/>
            <person name="de Baynast K."/>
            <person name="Wissotski M."/>
            <person name="Liu L."/>
            <person name="Talag J."/>
            <person name="Goicoechea J."/>
            <person name="Angelova A."/>
            <person name="Jetty R."/>
            <person name="Kudrna D."/>
            <person name="Golser W."/>
            <person name="Rivera L."/>
            <person name="Zhang J."/>
            <person name="Wing R."/>
        </authorList>
    </citation>
    <scope>NUCLEOTIDE SEQUENCE</scope>
</reference>
<evidence type="ECO:0000256" key="1">
    <source>
        <dbReference type="SAM" id="MobiDB-lite"/>
    </source>
</evidence>
<dbReference type="Gramene" id="LPERR03G03040.1">
    <property type="protein sequence ID" value="LPERR03G03040.1"/>
    <property type="gene ID" value="LPERR03G03040"/>
</dbReference>
<evidence type="ECO:0000313" key="2">
    <source>
        <dbReference type="EnsemblPlants" id="LPERR03G03040.1"/>
    </source>
</evidence>
<dbReference type="HOGENOM" id="CLU_3090112_0_0_1"/>
<dbReference type="Proteomes" id="UP000032180">
    <property type="component" value="Chromosome 3"/>
</dbReference>
<protein>
    <submittedName>
        <fullName evidence="2">Uncharacterized protein</fullName>
    </submittedName>
</protein>
<organism evidence="2 3">
    <name type="scientific">Leersia perrieri</name>
    <dbReference type="NCBI Taxonomy" id="77586"/>
    <lineage>
        <taxon>Eukaryota</taxon>
        <taxon>Viridiplantae</taxon>
        <taxon>Streptophyta</taxon>
        <taxon>Embryophyta</taxon>
        <taxon>Tracheophyta</taxon>
        <taxon>Spermatophyta</taxon>
        <taxon>Magnoliopsida</taxon>
        <taxon>Liliopsida</taxon>
        <taxon>Poales</taxon>
        <taxon>Poaceae</taxon>
        <taxon>BOP clade</taxon>
        <taxon>Oryzoideae</taxon>
        <taxon>Oryzeae</taxon>
        <taxon>Oryzinae</taxon>
        <taxon>Leersia</taxon>
    </lineage>
</organism>
<evidence type="ECO:0000313" key="3">
    <source>
        <dbReference type="Proteomes" id="UP000032180"/>
    </source>
</evidence>
<name>A0A0D9VPE8_9ORYZ</name>
<keyword evidence="3" id="KW-1185">Reference proteome</keyword>
<dbReference type="AlphaFoldDB" id="A0A0D9VPE8"/>
<reference evidence="2" key="3">
    <citation type="submission" date="2015-04" db="UniProtKB">
        <authorList>
            <consortium name="EnsemblPlants"/>
        </authorList>
    </citation>
    <scope>IDENTIFICATION</scope>
</reference>
<accession>A0A0D9VPE8</accession>
<sequence>MDARLHRQWTQRRCRTRLRARVREAVTAAGANEHNNGCNGDSDDAVIETSKL</sequence>
<dbReference type="EnsemblPlants" id="LPERR03G03040.1">
    <property type="protein sequence ID" value="LPERR03G03040.1"/>
    <property type="gene ID" value="LPERR03G03040"/>
</dbReference>
<feature type="region of interest" description="Disordered" evidence="1">
    <location>
        <begin position="31"/>
        <end position="52"/>
    </location>
</feature>
<reference evidence="2 3" key="1">
    <citation type="submission" date="2012-08" db="EMBL/GenBank/DDBJ databases">
        <title>Oryza genome evolution.</title>
        <authorList>
            <person name="Wing R.A."/>
        </authorList>
    </citation>
    <scope>NUCLEOTIDE SEQUENCE</scope>
</reference>
<proteinExistence type="predicted"/>